<organism evidence="7 8">
    <name type="scientific">Chlorogloeopsis fritschii PCC 6912</name>
    <dbReference type="NCBI Taxonomy" id="211165"/>
    <lineage>
        <taxon>Bacteria</taxon>
        <taxon>Bacillati</taxon>
        <taxon>Cyanobacteriota</taxon>
        <taxon>Cyanophyceae</taxon>
        <taxon>Nostocales</taxon>
        <taxon>Chlorogloeopsidaceae</taxon>
        <taxon>Chlorogloeopsis</taxon>
    </lineage>
</organism>
<dbReference type="Proteomes" id="UP000268857">
    <property type="component" value="Unassembled WGS sequence"/>
</dbReference>
<name>A0A433NL05_CHLFR</name>
<dbReference type="GO" id="GO:0007155">
    <property type="term" value="P:cell adhesion"/>
    <property type="evidence" value="ECO:0007669"/>
    <property type="project" value="InterPro"/>
</dbReference>
<evidence type="ECO:0000256" key="4">
    <source>
        <dbReference type="RuleBase" id="RU003512"/>
    </source>
</evidence>
<evidence type="ECO:0000313" key="8">
    <source>
        <dbReference type="Proteomes" id="UP000268857"/>
    </source>
</evidence>
<evidence type="ECO:0000256" key="3">
    <source>
        <dbReference type="ARBA" id="ARBA00022729"/>
    </source>
</evidence>
<evidence type="ECO:0000256" key="2">
    <source>
        <dbReference type="ARBA" id="ARBA00022448"/>
    </source>
</evidence>
<dbReference type="InterPro" id="IPR050492">
    <property type="entry name" value="Bact_metal-bind_prot9"/>
</dbReference>
<reference evidence="7 8" key="1">
    <citation type="journal article" date="2019" name="Genome Biol. Evol.">
        <title>Day and night: Metabolic profiles and evolutionary relationships of six axenic non-marine cyanobacteria.</title>
        <authorList>
            <person name="Will S.E."/>
            <person name="Henke P."/>
            <person name="Boedeker C."/>
            <person name="Huang S."/>
            <person name="Brinkmann H."/>
            <person name="Rohde M."/>
            <person name="Jarek M."/>
            <person name="Friedl T."/>
            <person name="Seufert S."/>
            <person name="Schumacher M."/>
            <person name="Overmann J."/>
            <person name="Neumann-Schaal M."/>
            <person name="Petersen J."/>
        </authorList>
    </citation>
    <scope>NUCLEOTIDE SEQUENCE [LARGE SCALE GENOMIC DNA]</scope>
    <source>
        <strain evidence="7 8">PCC 6912</strain>
    </source>
</reference>
<dbReference type="CDD" id="cd01017">
    <property type="entry name" value="AdcA"/>
    <property type="match status" value="1"/>
</dbReference>
<dbReference type="AlphaFoldDB" id="A0A433NL05"/>
<evidence type="ECO:0000256" key="5">
    <source>
        <dbReference type="SAM" id="Coils"/>
    </source>
</evidence>
<protein>
    <submittedName>
        <fullName evidence="7">ABC transporter substrate-binding protein</fullName>
    </submittedName>
</protein>
<dbReference type="PRINTS" id="PR00690">
    <property type="entry name" value="ADHESNFAMILY"/>
</dbReference>
<dbReference type="InterPro" id="IPR006128">
    <property type="entry name" value="Lipoprotein_PsaA-like"/>
</dbReference>
<dbReference type="PANTHER" id="PTHR42953:SF3">
    <property type="entry name" value="HIGH-AFFINITY ZINC UPTAKE SYSTEM PROTEIN ZNUA"/>
    <property type="match status" value="1"/>
</dbReference>
<evidence type="ECO:0000313" key="7">
    <source>
        <dbReference type="EMBL" id="RUR83483.1"/>
    </source>
</evidence>
<feature type="compositionally biased region" description="Low complexity" evidence="6">
    <location>
        <begin position="73"/>
        <end position="82"/>
    </location>
</feature>
<evidence type="ECO:0000256" key="6">
    <source>
        <dbReference type="SAM" id="MobiDB-lite"/>
    </source>
</evidence>
<evidence type="ECO:0000256" key="1">
    <source>
        <dbReference type="ARBA" id="ARBA00011028"/>
    </source>
</evidence>
<dbReference type="InterPro" id="IPR006129">
    <property type="entry name" value="AdhesinB"/>
</dbReference>
<keyword evidence="3" id="KW-0732">Signal</keyword>
<feature type="region of interest" description="Disordered" evidence="6">
    <location>
        <begin position="73"/>
        <end position="95"/>
    </location>
</feature>
<comment type="caution">
    <text evidence="7">The sequence shown here is derived from an EMBL/GenBank/DDBJ whole genome shotgun (WGS) entry which is preliminary data.</text>
</comment>
<dbReference type="Pfam" id="PF01297">
    <property type="entry name" value="ZnuA"/>
    <property type="match status" value="1"/>
</dbReference>
<gene>
    <name evidence="7" type="ORF">PCC6912_23160</name>
</gene>
<dbReference type="OrthoDB" id="9810636at2"/>
<dbReference type="STRING" id="211165.GCA_000317285_04859"/>
<keyword evidence="5" id="KW-0175">Coiled coil</keyword>
<dbReference type="GO" id="GO:0046872">
    <property type="term" value="F:metal ion binding"/>
    <property type="evidence" value="ECO:0007669"/>
    <property type="project" value="InterPro"/>
</dbReference>
<dbReference type="InterPro" id="IPR006127">
    <property type="entry name" value="ZnuA-like"/>
</dbReference>
<dbReference type="Gene3D" id="3.40.50.1980">
    <property type="entry name" value="Nitrogenase molybdenum iron protein domain"/>
    <property type="match status" value="2"/>
</dbReference>
<accession>A0A433NL05</accession>
<sequence>MSYENENYFYIRVKIGIVVNRVLDQRPYLYGGESAVSQAQVESRTGKYRSGLISLIAVLVLSIGVGCNQTNQNQAETNQQPTPAQDAASTSVPQSGKPKVVATFLPMYWFSKAVAGNVADVEILVPPGTEVHEYQATPENVRAIATANVLVKNGLGLEEFLEGIVKNAQNPKLTQVNASSGIKPLNEISPVIETGHNHDHGHKHDHAEGNPHVWLDPVLAKEQVTNIRDGLIAADPANKATYEANAAAYIKQLESLNNEFQQTLKKYPNCTFVTFHDAYPYLAKRYNLKQVAVVEIPEDQIAPADVQKVVNTVKKYNVKALFGESGTDNKLLKSLSQDLNLDLRPLDSLETGPTDPQHYFQAMRNNLQTLESACQ</sequence>
<dbReference type="EMBL" id="RSCJ01000007">
    <property type="protein sequence ID" value="RUR83483.1"/>
    <property type="molecule type" value="Genomic_DNA"/>
</dbReference>
<dbReference type="GO" id="GO:0030001">
    <property type="term" value="P:metal ion transport"/>
    <property type="evidence" value="ECO:0007669"/>
    <property type="project" value="InterPro"/>
</dbReference>
<dbReference type="PANTHER" id="PTHR42953">
    <property type="entry name" value="HIGH-AFFINITY ZINC UPTAKE SYSTEM PROTEIN ZNUA-RELATED"/>
    <property type="match status" value="1"/>
</dbReference>
<dbReference type="SUPFAM" id="SSF53807">
    <property type="entry name" value="Helical backbone' metal receptor"/>
    <property type="match status" value="1"/>
</dbReference>
<feature type="coiled-coil region" evidence="5">
    <location>
        <begin position="239"/>
        <end position="266"/>
    </location>
</feature>
<keyword evidence="2 4" id="KW-0813">Transport</keyword>
<proteinExistence type="inferred from homology"/>
<comment type="similarity">
    <text evidence="1 4">Belongs to the bacterial solute-binding protein 9 family.</text>
</comment>
<dbReference type="PRINTS" id="PR00691">
    <property type="entry name" value="ADHESINB"/>
</dbReference>
<keyword evidence="8" id="KW-1185">Reference proteome</keyword>